<sequence length="100" mass="11380">MISLVIKTIFSFSVVVILMFGFLYVLRKFYLKIPNPSSLSMKIYARLQIQPKKSIYIVKILNKVLILGVAENSISILSEISDPEMIRILDELEIKQGGAF</sequence>
<keyword evidence="7" id="KW-0969">Cilium</keyword>
<evidence type="ECO:0000256" key="6">
    <source>
        <dbReference type="SAM" id="Phobius"/>
    </source>
</evidence>
<evidence type="ECO:0000313" key="8">
    <source>
        <dbReference type="Proteomes" id="UP000320623"/>
    </source>
</evidence>
<keyword evidence="4 6" id="KW-1133">Transmembrane helix</keyword>
<dbReference type="GO" id="GO:0044781">
    <property type="term" value="P:bacterial-type flagellum organization"/>
    <property type="evidence" value="ECO:0007669"/>
    <property type="project" value="InterPro"/>
</dbReference>
<dbReference type="RefSeq" id="WP_140945307.1">
    <property type="nucleotide sequence ID" value="NZ_FAOO01000010.1"/>
</dbReference>
<dbReference type="AlphaFoldDB" id="A0A0S4N7L9"/>
<keyword evidence="8" id="KW-1185">Reference proteome</keyword>
<dbReference type="GO" id="GO:0016020">
    <property type="term" value="C:membrane"/>
    <property type="evidence" value="ECO:0007669"/>
    <property type="project" value="InterPro"/>
</dbReference>
<name>A0A0S4N7L9_9BACT</name>
<gene>
    <name evidence="7" type="ORF">JGI1_01573</name>
</gene>
<dbReference type="InterPro" id="IPR022781">
    <property type="entry name" value="Flagellar_biosynth_FliO"/>
</dbReference>
<dbReference type="Proteomes" id="UP000320623">
    <property type="component" value="Unassembled WGS sequence"/>
</dbReference>
<keyword evidence="7" id="KW-0282">Flagellum</keyword>
<reference evidence="8" key="1">
    <citation type="submission" date="2015-11" db="EMBL/GenBank/DDBJ databases">
        <authorList>
            <person name="Varghese N."/>
        </authorList>
    </citation>
    <scope>NUCLEOTIDE SEQUENCE [LARGE SCALE GENOMIC DNA]</scope>
</reference>
<comment type="subcellular location">
    <subcellularLocation>
        <location evidence="1">Cell membrane</location>
    </subcellularLocation>
</comment>
<accession>A0A0S4N7L9</accession>
<dbReference type="OrthoDB" id="9804121at2"/>
<protein>
    <submittedName>
        <fullName evidence="7">Flagellar protein FliO/FliZ</fullName>
    </submittedName>
</protein>
<evidence type="ECO:0000256" key="4">
    <source>
        <dbReference type="ARBA" id="ARBA00022989"/>
    </source>
</evidence>
<keyword evidence="7" id="KW-0966">Cell projection</keyword>
<dbReference type="STRING" id="1643428.GCA_001442855_01540"/>
<evidence type="ECO:0000256" key="2">
    <source>
        <dbReference type="ARBA" id="ARBA00022475"/>
    </source>
</evidence>
<evidence type="ECO:0000313" key="7">
    <source>
        <dbReference type="EMBL" id="CUU06627.1"/>
    </source>
</evidence>
<evidence type="ECO:0000256" key="3">
    <source>
        <dbReference type="ARBA" id="ARBA00022692"/>
    </source>
</evidence>
<keyword evidence="3 6" id="KW-0812">Transmembrane</keyword>
<evidence type="ECO:0000256" key="5">
    <source>
        <dbReference type="ARBA" id="ARBA00023136"/>
    </source>
</evidence>
<organism evidence="7 8">
    <name type="scientific">Candidatus Thermokryptus mobilis</name>
    <dbReference type="NCBI Taxonomy" id="1643428"/>
    <lineage>
        <taxon>Bacteria</taxon>
        <taxon>Pseudomonadati</taxon>
        <taxon>Candidatus Kryptoniota</taxon>
        <taxon>Candidatus Thermokryptus</taxon>
    </lineage>
</organism>
<keyword evidence="2" id="KW-1003">Cell membrane</keyword>
<keyword evidence="5 6" id="KW-0472">Membrane</keyword>
<dbReference type="EMBL" id="FAOO01000010">
    <property type="protein sequence ID" value="CUU06627.1"/>
    <property type="molecule type" value="Genomic_DNA"/>
</dbReference>
<proteinExistence type="predicted"/>
<feature type="transmembrane region" description="Helical" evidence="6">
    <location>
        <begin position="6"/>
        <end position="26"/>
    </location>
</feature>
<evidence type="ECO:0000256" key="1">
    <source>
        <dbReference type="ARBA" id="ARBA00004236"/>
    </source>
</evidence>
<dbReference type="Pfam" id="PF04347">
    <property type="entry name" value="FliO"/>
    <property type="match status" value="1"/>
</dbReference>